<protein>
    <submittedName>
        <fullName evidence="1">Uncharacterized protein</fullName>
    </submittedName>
</protein>
<dbReference type="AlphaFoldDB" id="A0AB73MAT1"/>
<gene>
    <name evidence="1" type="ORF">BKG62_02300</name>
</gene>
<dbReference type="Proteomes" id="UP000180113">
    <property type="component" value="Unassembled WGS sequence"/>
</dbReference>
<dbReference type="EMBL" id="MLHW01000001">
    <property type="protein sequence ID" value="OHT55043.1"/>
    <property type="molecule type" value="Genomic_DNA"/>
</dbReference>
<reference evidence="1 2" key="1">
    <citation type="submission" date="2016-10" db="EMBL/GenBank/DDBJ databases">
        <title>Evaluation of Human, Animal and Environmental Mycobacterium chelonae Isolates by Core Genome Phylogenomic Analysis, Targeted Gene Comparison, and Anti-microbial Susceptibility Patterns: A Tale of Mistaken Identities.</title>
        <authorList>
            <person name="Fogelson S.B."/>
            <person name="Camus A.C."/>
            <person name="Lorenz W."/>
            <person name="Vasireddy R."/>
            <person name="Vasireddy S."/>
            <person name="Smith T."/>
            <person name="Brown-Elliott B.A."/>
            <person name="Wallace R.J.Jr."/>
            <person name="Hasan N.A."/>
            <person name="Reischl U."/>
            <person name="Sanchez S."/>
        </authorList>
    </citation>
    <scope>NUCLEOTIDE SEQUENCE [LARGE SCALE GENOMIC DNA]</scope>
    <source>
        <strain evidence="1 2">42895</strain>
    </source>
</reference>
<evidence type="ECO:0000313" key="1">
    <source>
        <dbReference type="EMBL" id="OHT55043.1"/>
    </source>
</evidence>
<sequence>MTELGAAVWQALPPALQTELRRRPGRPLSDDLLRRCGKVIDERDLPVFWRPDPASDYTQHVLHPDLVQYIARL</sequence>
<organism evidence="1 2">
    <name type="scientific">Mycobacteroides chelonae</name>
    <name type="common">Mycobacterium chelonae</name>
    <dbReference type="NCBI Taxonomy" id="1774"/>
    <lineage>
        <taxon>Bacteria</taxon>
        <taxon>Bacillati</taxon>
        <taxon>Actinomycetota</taxon>
        <taxon>Actinomycetes</taxon>
        <taxon>Mycobacteriales</taxon>
        <taxon>Mycobacteriaceae</taxon>
        <taxon>Mycobacteroides</taxon>
    </lineage>
</organism>
<name>A0AB73MAT1_MYCCH</name>
<accession>A0AB73MAT1</accession>
<comment type="caution">
    <text evidence="1">The sequence shown here is derived from an EMBL/GenBank/DDBJ whole genome shotgun (WGS) entry which is preliminary data.</text>
</comment>
<proteinExistence type="predicted"/>
<dbReference type="RefSeq" id="WP_070918163.1">
    <property type="nucleotide sequence ID" value="NZ_CP058976.1"/>
</dbReference>
<evidence type="ECO:0000313" key="2">
    <source>
        <dbReference type="Proteomes" id="UP000180113"/>
    </source>
</evidence>